<dbReference type="InterPro" id="IPR002934">
    <property type="entry name" value="Polymerase_NTP_transf_dom"/>
</dbReference>
<dbReference type="Gene3D" id="3.30.460.10">
    <property type="entry name" value="Beta Polymerase, domain 2"/>
    <property type="match status" value="1"/>
</dbReference>
<evidence type="ECO:0000313" key="3">
    <source>
        <dbReference type="Proteomes" id="UP000198287"/>
    </source>
</evidence>
<reference evidence="2 3" key="1">
    <citation type="submission" date="2015-12" db="EMBL/GenBank/DDBJ databases">
        <title>The genome of Folsomia candida.</title>
        <authorList>
            <person name="Faddeeva A."/>
            <person name="Derks M.F."/>
            <person name="Anvar Y."/>
            <person name="Smit S."/>
            <person name="Van Straalen N."/>
            <person name="Roelofs D."/>
        </authorList>
    </citation>
    <scope>NUCLEOTIDE SEQUENCE [LARGE SCALE GENOMIC DNA]</scope>
    <source>
        <strain evidence="2 3">VU population</strain>
        <tissue evidence="2">Whole body</tissue>
    </source>
</reference>
<dbReference type="InterPro" id="IPR043519">
    <property type="entry name" value="NT_sf"/>
</dbReference>
<sequence length="101" mass="11132">MAQPRIERVKLLQTLIDAQKPKKEYVAAGRAAAQAIFLSLQKREKLSVAEVRFAGSIEKGTSRNTSDFDLVVFLNNEKPPSLLPLLPKSKRPSSKPGYPVG</sequence>
<proteinExistence type="predicted"/>
<dbReference type="EMBL" id="LNIX01000034">
    <property type="protein sequence ID" value="OXA40250.1"/>
    <property type="molecule type" value="Genomic_DNA"/>
</dbReference>
<dbReference type="AlphaFoldDB" id="A0A226D5A3"/>
<name>A0A226D5A3_FOLCA</name>
<protein>
    <recommendedName>
        <fullName evidence="1">Polymerase nucleotidyl transferase domain-containing protein</fullName>
    </recommendedName>
</protein>
<gene>
    <name evidence="2" type="ORF">Fcan01_24880</name>
</gene>
<organism evidence="2 3">
    <name type="scientific">Folsomia candida</name>
    <name type="common">Springtail</name>
    <dbReference type="NCBI Taxonomy" id="158441"/>
    <lineage>
        <taxon>Eukaryota</taxon>
        <taxon>Metazoa</taxon>
        <taxon>Ecdysozoa</taxon>
        <taxon>Arthropoda</taxon>
        <taxon>Hexapoda</taxon>
        <taxon>Collembola</taxon>
        <taxon>Entomobryomorpha</taxon>
        <taxon>Isotomoidea</taxon>
        <taxon>Isotomidae</taxon>
        <taxon>Proisotominae</taxon>
        <taxon>Folsomia</taxon>
    </lineage>
</organism>
<feature type="domain" description="Polymerase nucleotidyl transferase" evidence="1">
    <location>
        <begin position="42"/>
        <end position="80"/>
    </location>
</feature>
<accession>A0A226D5A3</accession>
<evidence type="ECO:0000259" key="1">
    <source>
        <dbReference type="Pfam" id="PF01909"/>
    </source>
</evidence>
<dbReference type="Proteomes" id="UP000198287">
    <property type="component" value="Unassembled WGS sequence"/>
</dbReference>
<dbReference type="GO" id="GO:0016779">
    <property type="term" value="F:nucleotidyltransferase activity"/>
    <property type="evidence" value="ECO:0007669"/>
    <property type="project" value="InterPro"/>
</dbReference>
<keyword evidence="3" id="KW-1185">Reference proteome</keyword>
<dbReference type="OrthoDB" id="9978031at2759"/>
<dbReference type="Pfam" id="PF01909">
    <property type="entry name" value="NTP_transf_2"/>
    <property type="match status" value="1"/>
</dbReference>
<comment type="caution">
    <text evidence="2">The sequence shown here is derived from an EMBL/GenBank/DDBJ whole genome shotgun (WGS) entry which is preliminary data.</text>
</comment>
<dbReference type="SUPFAM" id="SSF81301">
    <property type="entry name" value="Nucleotidyltransferase"/>
    <property type="match status" value="1"/>
</dbReference>
<evidence type="ECO:0000313" key="2">
    <source>
        <dbReference type="EMBL" id="OXA40250.1"/>
    </source>
</evidence>